<dbReference type="SUPFAM" id="SSF55729">
    <property type="entry name" value="Acyl-CoA N-acyltransferases (Nat)"/>
    <property type="match status" value="1"/>
</dbReference>
<keyword evidence="2" id="KW-0012">Acyltransferase</keyword>
<gene>
    <name evidence="5" type="ORF">K8W16_11445</name>
</gene>
<dbReference type="GO" id="GO:0008080">
    <property type="term" value="F:N-acetyltransferase activity"/>
    <property type="evidence" value="ECO:0007669"/>
    <property type="project" value="InterPro"/>
</dbReference>
<dbReference type="InterPro" id="IPR045039">
    <property type="entry name" value="NSI-like"/>
</dbReference>
<accession>A0A921AY57</accession>
<dbReference type="PANTHER" id="PTHR43626">
    <property type="entry name" value="ACYL-COA N-ACYLTRANSFERASE"/>
    <property type="match status" value="1"/>
</dbReference>
<sequence>MHPFNSAPQKALPGEQSTLPDLSSVTLPARFTSRKARIQDVNGMSSLINEFAAARIMLARGPLYLYQNIQDYRVITAMAGNKEIVLACGGLHVLWEDLAEVRSVAVHPELQHKGIGRLIVQDLIADARALGAAHVFTFTLAPGFFSSLGFTAVDRDTLSPVVWAECSKCPKFYKCDEVGMMLHF</sequence>
<dbReference type="Gene3D" id="3.40.630.30">
    <property type="match status" value="1"/>
</dbReference>
<dbReference type="Pfam" id="PF00583">
    <property type="entry name" value="Acetyltransf_1"/>
    <property type="match status" value="1"/>
</dbReference>
<keyword evidence="1" id="KW-0808">Transferase</keyword>
<dbReference type="GO" id="GO:0005737">
    <property type="term" value="C:cytoplasm"/>
    <property type="evidence" value="ECO:0007669"/>
    <property type="project" value="TreeGrafter"/>
</dbReference>
<proteinExistence type="predicted"/>
<dbReference type="AlphaFoldDB" id="A0A921AY57"/>
<evidence type="ECO:0000256" key="1">
    <source>
        <dbReference type="ARBA" id="ARBA00022679"/>
    </source>
</evidence>
<feature type="domain" description="N-acetyltransferase" evidence="4">
    <location>
        <begin position="31"/>
        <end position="169"/>
    </location>
</feature>
<organism evidence="5 6">
    <name type="scientific">Mailhella massiliensis</name>
    <dbReference type="NCBI Taxonomy" id="1903261"/>
    <lineage>
        <taxon>Bacteria</taxon>
        <taxon>Pseudomonadati</taxon>
        <taxon>Thermodesulfobacteriota</taxon>
        <taxon>Desulfovibrionia</taxon>
        <taxon>Desulfovibrionales</taxon>
        <taxon>Desulfovibrionaceae</taxon>
        <taxon>Mailhella</taxon>
    </lineage>
</organism>
<dbReference type="NCBIfam" id="NF005840">
    <property type="entry name" value="PRK07757.1"/>
    <property type="match status" value="1"/>
</dbReference>
<dbReference type="InterPro" id="IPR016181">
    <property type="entry name" value="Acyl_CoA_acyltransferase"/>
</dbReference>
<reference evidence="5" key="2">
    <citation type="submission" date="2021-09" db="EMBL/GenBank/DDBJ databases">
        <authorList>
            <person name="Gilroy R."/>
        </authorList>
    </citation>
    <scope>NUCLEOTIDE SEQUENCE</scope>
    <source>
        <strain evidence="5">ChiGjej2B2-19336</strain>
    </source>
</reference>
<dbReference type="InterPro" id="IPR000182">
    <property type="entry name" value="GNAT_dom"/>
</dbReference>
<reference evidence="5" key="1">
    <citation type="journal article" date="2021" name="PeerJ">
        <title>Extensive microbial diversity within the chicken gut microbiome revealed by metagenomics and culture.</title>
        <authorList>
            <person name="Gilroy R."/>
            <person name="Ravi A."/>
            <person name="Getino M."/>
            <person name="Pursley I."/>
            <person name="Horton D.L."/>
            <person name="Alikhan N.F."/>
            <person name="Baker D."/>
            <person name="Gharbi K."/>
            <person name="Hall N."/>
            <person name="Watson M."/>
            <person name="Adriaenssens E.M."/>
            <person name="Foster-Nyarko E."/>
            <person name="Jarju S."/>
            <person name="Secka A."/>
            <person name="Antonio M."/>
            <person name="Oren A."/>
            <person name="Chaudhuri R.R."/>
            <person name="La Ragione R."/>
            <person name="Hildebrand F."/>
            <person name="Pallen M.J."/>
        </authorList>
    </citation>
    <scope>NUCLEOTIDE SEQUENCE</scope>
    <source>
        <strain evidence="5">ChiGjej2B2-19336</strain>
    </source>
</reference>
<evidence type="ECO:0000313" key="6">
    <source>
        <dbReference type="Proteomes" id="UP000698963"/>
    </source>
</evidence>
<comment type="caution">
    <text evidence="5">The sequence shown here is derived from an EMBL/GenBank/DDBJ whole genome shotgun (WGS) entry which is preliminary data.</text>
</comment>
<dbReference type="PROSITE" id="PS51186">
    <property type="entry name" value="GNAT"/>
    <property type="match status" value="1"/>
</dbReference>
<dbReference type="PANTHER" id="PTHR43626:SF4">
    <property type="entry name" value="GCN5-RELATED N-ACETYLTRANSFERASE 2, CHLOROPLASTIC"/>
    <property type="match status" value="1"/>
</dbReference>
<dbReference type="RefSeq" id="WP_304123917.1">
    <property type="nucleotide sequence ID" value="NZ_DYZA01000233.1"/>
</dbReference>
<feature type="region of interest" description="Disordered" evidence="3">
    <location>
        <begin position="1"/>
        <end position="21"/>
    </location>
</feature>
<protein>
    <submittedName>
        <fullName evidence="5">N-acetyltransferase</fullName>
    </submittedName>
</protein>
<dbReference type="Proteomes" id="UP000698963">
    <property type="component" value="Unassembled WGS sequence"/>
</dbReference>
<dbReference type="EMBL" id="DYZA01000233">
    <property type="protein sequence ID" value="HJD98244.1"/>
    <property type="molecule type" value="Genomic_DNA"/>
</dbReference>
<evidence type="ECO:0000259" key="4">
    <source>
        <dbReference type="PROSITE" id="PS51186"/>
    </source>
</evidence>
<evidence type="ECO:0000256" key="2">
    <source>
        <dbReference type="ARBA" id="ARBA00023315"/>
    </source>
</evidence>
<evidence type="ECO:0000256" key="3">
    <source>
        <dbReference type="SAM" id="MobiDB-lite"/>
    </source>
</evidence>
<name>A0A921AY57_9BACT</name>
<evidence type="ECO:0000313" key="5">
    <source>
        <dbReference type="EMBL" id="HJD98244.1"/>
    </source>
</evidence>